<evidence type="ECO:0000313" key="6">
    <source>
        <dbReference type="Proteomes" id="UP000030988"/>
    </source>
</evidence>
<dbReference type="InterPro" id="IPR013320">
    <property type="entry name" value="ConA-like_dom_sf"/>
</dbReference>
<evidence type="ECO:0000256" key="3">
    <source>
        <dbReference type="SAM" id="SignalP"/>
    </source>
</evidence>
<protein>
    <submittedName>
        <fullName evidence="5">Laminin G</fullName>
    </submittedName>
</protein>
<keyword evidence="1 3" id="KW-0732">Signal</keyword>
<dbReference type="Pfam" id="PF13385">
    <property type="entry name" value="Laminin_G_3"/>
    <property type="match status" value="1"/>
</dbReference>
<dbReference type="Gene3D" id="2.60.120.200">
    <property type="match status" value="1"/>
</dbReference>
<sequence length="242" mass="26335">MTRSFWSCAALALALAGCVAPPSKQLAPTAAGTTVWQFDDLRRVGGAATRVEGDPQVIQTAAGPAMQFDGKDDALFIESHPLAGAREFTIEAIFRPDGGAFEQRWLHLAEAADDVPAGTYSPVPPSGPRMLFEIRVVGDRWYLDAFATGPGYNKALIVPEKTFPIGQWHHVAQVYDGRTYRSYVDGVLQAEADIAFQPQGPGYASVGTRINRRDYFNGAVLSARFTRSALTPEQFMRKPAVD</sequence>
<dbReference type="InterPro" id="IPR006558">
    <property type="entry name" value="LamG-like"/>
</dbReference>
<comment type="caution">
    <text evidence="5">The sequence shown here is derived from an EMBL/GenBank/DDBJ whole genome shotgun (WGS) entry which is preliminary data.</text>
</comment>
<name>A0A0B2C3Y9_9SPHN</name>
<accession>A0A0B2C3Y9</accession>
<evidence type="ECO:0000256" key="1">
    <source>
        <dbReference type="ARBA" id="ARBA00022729"/>
    </source>
</evidence>
<dbReference type="SMART" id="SM00560">
    <property type="entry name" value="LamGL"/>
    <property type="match status" value="1"/>
</dbReference>
<feature type="domain" description="LamG-like jellyroll fold" evidence="4">
    <location>
        <begin position="86"/>
        <end position="233"/>
    </location>
</feature>
<feature type="chain" id="PRO_5002071698" evidence="3">
    <location>
        <begin position="27"/>
        <end position="242"/>
    </location>
</feature>
<keyword evidence="6" id="KW-1185">Reference proteome</keyword>
<dbReference type="EMBL" id="JTDN01000001">
    <property type="protein sequence ID" value="KHL26880.1"/>
    <property type="molecule type" value="Genomic_DNA"/>
</dbReference>
<proteinExistence type="predicted"/>
<dbReference type="PROSITE" id="PS51257">
    <property type="entry name" value="PROKAR_LIPOPROTEIN"/>
    <property type="match status" value="1"/>
</dbReference>
<dbReference type="SUPFAM" id="SSF49899">
    <property type="entry name" value="Concanavalin A-like lectins/glucanases"/>
    <property type="match status" value="1"/>
</dbReference>
<keyword evidence="2" id="KW-1015">Disulfide bond</keyword>
<evidence type="ECO:0000259" key="4">
    <source>
        <dbReference type="SMART" id="SM00560"/>
    </source>
</evidence>
<reference evidence="5 6" key="1">
    <citation type="submission" date="2014-11" db="EMBL/GenBank/DDBJ databases">
        <title>Draft genome sequence of Kirrobacter mercurialis.</title>
        <authorList>
            <person name="Coil D.A."/>
            <person name="Eisen J.A."/>
        </authorList>
    </citation>
    <scope>NUCLEOTIDE SEQUENCE [LARGE SCALE GENOMIC DNA]</scope>
    <source>
        <strain evidence="5 6">Coronado</strain>
    </source>
</reference>
<evidence type="ECO:0000313" key="5">
    <source>
        <dbReference type="EMBL" id="KHL26880.1"/>
    </source>
</evidence>
<feature type="signal peptide" evidence="3">
    <location>
        <begin position="1"/>
        <end position="26"/>
    </location>
</feature>
<dbReference type="AlphaFoldDB" id="A0A0B2C3Y9"/>
<organism evidence="5 6">
    <name type="scientific">Croceibacterium mercuriale</name>
    <dbReference type="NCBI Taxonomy" id="1572751"/>
    <lineage>
        <taxon>Bacteria</taxon>
        <taxon>Pseudomonadati</taxon>
        <taxon>Pseudomonadota</taxon>
        <taxon>Alphaproteobacteria</taxon>
        <taxon>Sphingomonadales</taxon>
        <taxon>Erythrobacteraceae</taxon>
        <taxon>Croceibacterium</taxon>
    </lineage>
</organism>
<dbReference type="Proteomes" id="UP000030988">
    <property type="component" value="Unassembled WGS sequence"/>
</dbReference>
<gene>
    <name evidence="5" type="ORF">PK98_09025</name>
</gene>
<evidence type="ECO:0000256" key="2">
    <source>
        <dbReference type="ARBA" id="ARBA00023157"/>
    </source>
</evidence>
<dbReference type="STRING" id="1572751.PK98_09025"/>